<organism evidence="3">
    <name type="scientific">marine sediment metagenome</name>
    <dbReference type="NCBI Taxonomy" id="412755"/>
    <lineage>
        <taxon>unclassified sequences</taxon>
        <taxon>metagenomes</taxon>
        <taxon>ecological metagenomes</taxon>
    </lineage>
</organism>
<sequence>MSPNSLFSPPPPPSLTVTSTTQSTSLSVPGIKEVPPARQFITRRWVIYSIVISCIAVAITLLVLAGLLFSQNQNYI</sequence>
<dbReference type="AlphaFoldDB" id="X1CWE6"/>
<gene>
    <name evidence="3" type="ORF">S01H4_54299</name>
</gene>
<keyword evidence="2" id="KW-0812">Transmembrane</keyword>
<keyword evidence="2" id="KW-0472">Membrane</keyword>
<name>X1CWE6_9ZZZZ</name>
<accession>X1CWE6</accession>
<dbReference type="EMBL" id="BART01031233">
    <property type="protein sequence ID" value="GAH12152.1"/>
    <property type="molecule type" value="Genomic_DNA"/>
</dbReference>
<evidence type="ECO:0000313" key="3">
    <source>
        <dbReference type="EMBL" id="GAH12152.1"/>
    </source>
</evidence>
<reference evidence="3" key="1">
    <citation type="journal article" date="2014" name="Front. Microbiol.">
        <title>High frequency of phylogenetically diverse reductive dehalogenase-homologous genes in deep subseafloor sedimentary metagenomes.</title>
        <authorList>
            <person name="Kawai M."/>
            <person name="Futagami T."/>
            <person name="Toyoda A."/>
            <person name="Takaki Y."/>
            <person name="Nishi S."/>
            <person name="Hori S."/>
            <person name="Arai W."/>
            <person name="Tsubouchi T."/>
            <person name="Morono Y."/>
            <person name="Uchiyama I."/>
            <person name="Ito T."/>
            <person name="Fujiyama A."/>
            <person name="Inagaki F."/>
            <person name="Takami H."/>
        </authorList>
    </citation>
    <scope>NUCLEOTIDE SEQUENCE</scope>
    <source>
        <strain evidence="3">Expedition CK06-06</strain>
    </source>
</reference>
<comment type="caution">
    <text evidence="3">The sequence shown here is derived from an EMBL/GenBank/DDBJ whole genome shotgun (WGS) entry which is preliminary data.</text>
</comment>
<evidence type="ECO:0000256" key="2">
    <source>
        <dbReference type="SAM" id="Phobius"/>
    </source>
</evidence>
<protein>
    <submittedName>
        <fullName evidence="3">Uncharacterized protein</fullName>
    </submittedName>
</protein>
<keyword evidence="2" id="KW-1133">Transmembrane helix</keyword>
<evidence type="ECO:0000256" key="1">
    <source>
        <dbReference type="SAM" id="MobiDB-lite"/>
    </source>
</evidence>
<proteinExistence type="predicted"/>
<feature type="non-terminal residue" evidence="3">
    <location>
        <position position="76"/>
    </location>
</feature>
<feature type="transmembrane region" description="Helical" evidence="2">
    <location>
        <begin position="45"/>
        <end position="69"/>
    </location>
</feature>
<feature type="region of interest" description="Disordered" evidence="1">
    <location>
        <begin position="1"/>
        <end position="21"/>
    </location>
</feature>